<dbReference type="SMART" id="SM01092">
    <property type="entry name" value="CO_deh_flav_C"/>
    <property type="match status" value="1"/>
</dbReference>
<dbReference type="PROSITE" id="PS51387">
    <property type="entry name" value="FAD_PCMH"/>
    <property type="match status" value="1"/>
</dbReference>
<dbReference type="Gene3D" id="3.10.20.30">
    <property type="match status" value="1"/>
</dbReference>
<dbReference type="InterPro" id="IPR014307">
    <property type="entry name" value="Xanthine_DH_ssu"/>
</dbReference>
<dbReference type="PATRIC" id="fig|61647.15.peg.697"/>
<dbReference type="RefSeq" id="WP_048279122.1">
    <property type="nucleotide sequence ID" value="NZ_LDZF01000012.1"/>
</dbReference>
<sequence length="473" mass="50857">MTQFLLNQQPVALENVDPNLTVLNWLRNDRRRCGTKEGCASGDCGACTVVIGSVEEGKMRYRSANGCLLLVAQLEGKQLLTVEDLADGGELHPVQKEMACGHASQCGFCTPGIVMSTFALCHSGEPATAEAIHHHLGGNLCRCTGYRPIVDAAARLLASPKPDAFSAASAATADRLAQMAAQPQAQERVLMPASADALADALLRYPQARLLAGGTDLNLLVTQAYRPHQQLIALQGVPELRGIRRRGAGLEIGAMTTLSDLQQGLRESVPAFSEMLGRFASQQVRNQGTLGGNIANASPIGDCPPALLALDARLRLRRGSAVREVALADFFTGYRQTLLQESEFISHILIDDVTMSHNLRLWKVSKRREDDISAVFGAICIERDGEMIRRARVAFGGMAAIPARAYRCEALLSGKPFTRATLAAAAAALAEDFTPMSDVRASSGYRLQVAKNLLARYYLDQTAACAVEVSDVR</sequence>
<name>A0A0J5NXY9_PLUGE</name>
<dbReference type="Gene3D" id="3.30.43.10">
    <property type="entry name" value="Uridine Diphospho-n-acetylenolpyruvylglucosamine Reductase, domain 2"/>
    <property type="match status" value="1"/>
</dbReference>
<dbReference type="PIRSF" id="PIRSF036557">
    <property type="entry name" value="XdhA_RC"/>
    <property type="match status" value="1"/>
</dbReference>
<dbReference type="SUPFAM" id="SSF56176">
    <property type="entry name" value="FAD-binding/transporter-associated domain-like"/>
    <property type="match status" value="1"/>
</dbReference>
<dbReference type="GO" id="GO:0004854">
    <property type="term" value="F:xanthine dehydrogenase activity"/>
    <property type="evidence" value="ECO:0007669"/>
    <property type="project" value="InterPro"/>
</dbReference>
<dbReference type="Pfam" id="PF01799">
    <property type="entry name" value="Fer2_2"/>
    <property type="match status" value="1"/>
</dbReference>
<keyword evidence="1" id="KW-0285">Flavoprotein</keyword>
<dbReference type="AlphaFoldDB" id="A0A0J5NXY9"/>
<dbReference type="InterPro" id="IPR002888">
    <property type="entry name" value="2Fe-2S-bd"/>
</dbReference>
<proteinExistence type="predicted"/>
<comment type="caution">
    <text evidence="7">The sequence shown here is derived from an EMBL/GenBank/DDBJ whole genome shotgun (WGS) entry which is preliminary data.</text>
</comment>
<dbReference type="InterPro" id="IPR036318">
    <property type="entry name" value="FAD-bd_PCMH-like_sf"/>
</dbReference>
<keyword evidence="4" id="KW-0560">Oxidoreductase</keyword>
<dbReference type="Gene3D" id="1.10.150.120">
    <property type="entry name" value="[2Fe-2S]-binding domain"/>
    <property type="match status" value="1"/>
</dbReference>
<dbReference type="InterPro" id="IPR001041">
    <property type="entry name" value="2Fe-2S_ferredoxin-type"/>
</dbReference>
<accession>A0A0J5NXY9</accession>
<evidence type="ECO:0000313" key="7">
    <source>
        <dbReference type="EMBL" id="KMK13177.1"/>
    </source>
</evidence>
<dbReference type="Proteomes" id="UP000036196">
    <property type="component" value="Unassembled WGS sequence"/>
</dbReference>
<dbReference type="CDD" id="cd00207">
    <property type="entry name" value="fer2"/>
    <property type="match status" value="1"/>
</dbReference>
<dbReference type="PANTHER" id="PTHR45444">
    <property type="entry name" value="XANTHINE DEHYDROGENASE"/>
    <property type="match status" value="1"/>
</dbReference>
<evidence type="ECO:0000256" key="1">
    <source>
        <dbReference type="ARBA" id="ARBA00022630"/>
    </source>
</evidence>
<dbReference type="InterPro" id="IPR002346">
    <property type="entry name" value="Mopterin_DH_FAD-bd"/>
</dbReference>
<gene>
    <name evidence="7" type="ORF">ABW06_12770</name>
</gene>
<dbReference type="Gene3D" id="3.30.465.10">
    <property type="match status" value="1"/>
</dbReference>
<dbReference type="InterPro" id="IPR016167">
    <property type="entry name" value="FAD-bd_PCMH_sub1"/>
</dbReference>
<dbReference type="InterPro" id="IPR012675">
    <property type="entry name" value="Beta-grasp_dom_sf"/>
</dbReference>
<keyword evidence="3" id="KW-0274">FAD</keyword>
<dbReference type="InterPro" id="IPR016169">
    <property type="entry name" value="FAD-bd_PCMH_sub2"/>
</dbReference>
<dbReference type="Pfam" id="PF00111">
    <property type="entry name" value="Fer2"/>
    <property type="match status" value="1"/>
</dbReference>
<dbReference type="eggNOG" id="COG4630">
    <property type="taxonomic scope" value="Bacteria"/>
</dbReference>
<evidence type="ECO:0000256" key="5">
    <source>
        <dbReference type="ARBA" id="ARBA00023004"/>
    </source>
</evidence>
<dbReference type="SUPFAM" id="SSF54292">
    <property type="entry name" value="2Fe-2S ferredoxin-like"/>
    <property type="match status" value="1"/>
</dbReference>
<dbReference type="SUPFAM" id="SSF55447">
    <property type="entry name" value="CO dehydrogenase flavoprotein C-terminal domain-like"/>
    <property type="match status" value="1"/>
</dbReference>
<dbReference type="STRING" id="61647.LG71_16625"/>
<evidence type="ECO:0000256" key="4">
    <source>
        <dbReference type="ARBA" id="ARBA00023002"/>
    </source>
</evidence>
<dbReference type="Pfam" id="PF03450">
    <property type="entry name" value="CO_deh_flav_C"/>
    <property type="match status" value="1"/>
</dbReference>
<dbReference type="InterPro" id="IPR016208">
    <property type="entry name" value="Ald_Oxase/xanthine_DH-like"/>
</dbReference>
<dbReference type="EMBL" id="LDZF01000012">
    <property type="protein sequence ID" value="KMK13177.1"/>
    <property type="molecule type" value="Genomic_DNA"/>
</dbReference>
<dbReference type="GO" id="GO:0005506">
    <property type="term" value="F:iron ion binding"/>
    <property type="evidence" value="ECO:0007669"/>
    <property type="project" value="InterPro"/>
</dbReference>
<evidence type="ECO:0000256" key="3">
    <source>
        <dbReference type="ARBA" id="ARBA00022827"/>
    </source>
</evidence>
<dbReference type="InterPro" id="IPR005107">
    <property type="entry name" value="CO_DH_flav_C"/>
</dbReference>
<keyword evidence="5" id="KW-0408">Iron</keyword>
<dbReference type="InterPro" id="IPR016166">
    <property type="entry name" value="FAD-bd_PCMH"/>
</dbReference>
<dbReference type="PANTHER" id="PTHR45444:SF3">
    <property type="entry name" value="XANTHINE DEHYDROGENASE"/>
    <property type="match status" value="1"/>
</dbReference>
<dbReference type="GO" id="GO:0071949">
    <property type="term" value="F:FAD binding"/>
    <property type="evidence" value="ECO:0007669"/>
    <property type="project" value="InterPro"/>
</dbReference>
<dbReference type="InterPro" id="IPR036010">
    <property type="entry name" value="2Fe-2S_ferredoxin-like_sf"/>
</dbReference>
<protein>
    <recommendedName>
        <fullName evidence="6">FAD-binding PCMH-type domain-containing protein</fullName>
    </recommendedName>
</protein>
<dbReference type="SUPFAM" id="SSF47741">
    <property type="entry name" value="CO dehydrogenase ISP C-domain like"/>
    <property type="match status" value="1"/>
</dbReference>
<evidence type="ECO:0000313" key="8">
    <source>
        <dbReference type="Proteomes" id="UP000036196"/>
    </source>
</evidence>
<dbReference type="InterPro" id="IPR036884">
    <property type="entry name" value="2Fe-2S-bd_dom_sf"/>
</dbReference>
<feature type="domain" description="FAD-binding PCMH-type" evidence="6">
    <location>
        <begin position="181"/>
        <end position="355"/>
    </location>
</feature>
<dbReference type="InterPro" id="IPR006058">
    <property type="entry name" value="2Fe2S_fd_BS"/>
</dbReference>
<dbReference type="NCBIfam" id="TIGR02963">
    <property type="entry name" value="xanthine_xdhA"/>
    <property type="match status" value="1"/>
</dbReference>
<keyword evidence="2" id="KW-0479">Metal-binding</keyword>
<evidence type="ECO:0000256" key="2">
    <source>
        <dbReference type="ARBA" id="ARBA00022723"/>
    </source>
</evidence>
<evidence type="ECO:0000259" key="6">
    <source>
        <dbReference type="PROSITE" id="PS51387"/>
    </source>
</evidence>
<dbReference type="PROSITE" id="PS00197">
    <property type="entry name" value="2FE2S_FER_1"/>
    <property type="match status" value="1"/>
</dbReference>
<organism evidence="7 8">
    <name type="scientific">Pluralibacter gergoviae</name>
    <name type="common">Enterobacter gergoviae</name>
    <dbReference type="NCBI Taxonomy" id="61647"/>
    <lineage>
        <taxon>Bacteria</taxon>
        <taxon>Pseudomonadati</taxon>
        <taxon>Pseudomonadota</taxon>
        <taxon>Gammaproteobacteria</taxon>
        <taxon>Enterobacterales</taxon>
        <taxon>Enterobacteriaceae</taxon>
        <taxon>Pluralibacter</taxon>
    </lineage>
</organism>
<dbReference type="InterPro" id="IPR036683">
    <property type="entry name" value="CO_DH_flav_C_dom_sf"/>
</dbReference>
<dbReference type="InterPro" id="IPR012175">
    <property type="entry name" value="Xanth_DH_ssu_bac"/>
</dbReference>
<dbReference type="GO" id="GO:0051537">
    <property type="term" value="F:2 iron, 2 sulfur cluster binding"/>
    <property type="evidence" value="ECO:0007669"/>
    <property type="project" value="InterPro"/>
</dbReference>
<reference evidence="7 8" key="1">
    <citation type="submission" date="2015-05" db="EMBL/GenBank/DDBJ databases">
        <title>Genome sequences of Pluralibacter gergoviae.</title>
        <authorList>
            <person name="Greninger A.L."/>
            <person name="Miller S."/>
        </authorList>
    </citation>
    <scope>NUCLEOTIDE SEQUENCE [LARGE SCALE GENOMIC DNA]</scope>
    <source>
        <strain evidence="7 8">JS81F13</strain>
    </source>
</reference>
<dbReference type="Pfam" id="PF00941">
    <property type="entry name" value="FAD_binding_5"/>
    <property type="match status" value="1"/>
</dbReference>
<dbReference type="Gene3D" id="3.30.390.50">
    <property type="entry name" value="CO dehydrogenase flavoprotein, C-terminal domain"/>
    <property type="match status" value="1"/>
</dbReference>
<keyword evidence="8" id="KW-1185">Reference proteome</keyword>